<evidence type="ECO:0000313" key="2">
    <source>
        <dbReference type="Proteomes" id="UP000198670"/>
    </source>
</evidence>
<evidence type="ECO:0000313" key="1">
    <source>
        <dbReference type="EMBL" id="SFJ96647.1"/>
    </source>
</evidence>
<accession>A0A1I3VQV3</accession>
<feature type="non-terminal residue" evidence="1">
    <location>
        <position position="86"/>
    </location>
</feature>
<name>A0A1I3VQV3_9SPHI</name>
<dbReference type="STRING" id="1477437.SAMN05444682_11830"/>
<dbReference type="EMBL" id="FOQO01000018">
    <property type="protein sequence ID" value="SFJ96647.1"/>
    <property type="molecule type" value="Genomic_DNA"/>
</dbReference>
<protein>
    <submittedName>
        <fullName evidence="1">Uncharacterized protein</fullName>
    </submittedName>
</protein>
<sequence>MTSVFIQQHATIQKGFSKDTGWVILNDVEARIKEKIERIGVPLKEWDVQINYGIKTGFNEAFIIDADTRKELLKKCPKADEIIRPI</sequence>
<keyword evidence="2" id="KW-1185">Reference proteome</keyword>
<organism evidence="1 2">
    <name type="scientific">Parapedobacter indicus</name>
    <dbReference type="NCBI Taxonomy" id="1477437"/>
    <lineage>
        <taxon>Bacteria</taxon>
        <taxon>Pseudomonadati</taxon>
        <taxon>Bacteroidota</taxon>
        <taxon>Sphingobacteriia</taxon>
        <taxon>Sphingobacteriales</taxon>
        <taxon>Sphingobacteriaceae</taxon>
        <taxon>Parapedobacter</taxon>
    </lineage>
</organism>
<dbReference type="AlphaFoldDB" id="A0A1I3VQV3"/>
<proteinExistence type="predicted"/>
<reference evidence="1 2" key="1">
    <citation type="submission" date="2016-10" db="EMBL/GenBank/DDBJ databases">
        <authorList>
            <person name="de Groot N.N."/>
        </authorList>
    </citation>
    <scope>NUCLEOTIDE SEQUENCE [LARGE SCALE GENOMIC DNA]</scope>
    <source>
        <strain evidence="1 2">RK1</strain>
    </source>
</reference>
<dbReference type="RefSeq" id="WP_218146667.1">
    <property type="nucleotide sequence ID" value="NZ_FOQO01000018.1"/>
</dbReference>
<gene>
    <name evidence="1" type="ORF">SAMN05444682_11830</name>
</gene>
<dbReference type="Proteomes" id="UP000198670">
    <property type="component" value="Unassembled WGS sequence"/>
</dbReference>